<keyword evidence="4 5" id="KW-0472">Membrane</keyword>
<feature type="transmembrane region" description="Helical" evidence="5">
    <location>
        <begin position="67"/>
        <end position="88"/>
    </location>
</feature>
<evidence type="ECO:0000256" key="2">
    <source>
        <dbReference type="ARBA" id="ARBA00022692"/>
    </source>
</evidence>
<dbReference type="Pfam" id="PF07291">
    <property type="entry name" value="MauE"/>
    <property type="match status" value="1"/>
</dbReference>
<feature type="domain" description="Methylamine utilisation protein MauE" evidence="6">
    <location>
        <begin position="24"/>
        <end position="153"/>
    </location>
</feature>
<protein>
    <recommendedName>
        <fullName evidence="6">Methylamine utilisation protein MauE domain-containing protein</fullName>
    </recommendedName>
</protein>
<feature type="transmembrane region" description="Helical" evidence="5">
    <location>
        <begin position="25"/>
        <end position="47"/>
    </location>
</feature>
<evidence type="ECO:0000259" key="6">
    <source>
        <dbReference type="Pfam" id="PF07291"/>
    </source>
</evidence>
<dbReference type="Proteomes" id="UP000676506">
    <property type="component" value="Chromosome 1"/>
</dbReference>
<keyword evidence="3 5" id="KW-1133">Transmembrane helix</keyword>
<reference evidence="7 8" key="1">
    <citation type="submission" date="2021-03" db="EMBL/GenBank/DDBJ databases">
        <title>Genomic and phenotypic characterization of Chloracidobacterium isolates provides evidence for multiple species.</title>
        <authorList>
            <person name="Saini M.K."/>
            <person name="Costas A.M.G."/>
            <person name="Tank M."/>
            <person name="Bryant D.A."/>
        </authorList>
    </citation>
    <scope>NUCLEOTIDE SEQUENCE [LARGE SCALE GENOMIC DNA]</scope>
    <source>
        <strain evidence="7 8">BV2-C</strain>
    </source>
</reference>
<feature type="transmembrane region" description="Helical" evidence="5">
    <location>
        <begin position="138"/>
        <end position="156"/>
    </location>
</feature>
<evidence type="ECO:0000256" key="5">
    <source>
        <dbReference type="SAM" id="Phobius"/>
    </source>
</evidence>
<dbReference type="InterPro" id="IPR009908">
    <property type="entry name" value="Methylamine_util_MauE"/>
</dbReference>
<proteinExistence type="predicted"/>
<dbReference type="RefSeq" id="WP_211429301.1">
    <property type="nucleotide sequence ID" value="NZ_CP072648.1"/>
</dbReference>
<dbReference type="EMBL" id="CP072648">
    <property type="protein sequence ID" value="QUW03410.1"/>
    <property type="molecule type" value="Genomic_DNA"/>
</dbReference>
<sequence>MTDEQTHPTTQSPLATATTLPRRAYVGWFLAVLLGVVWLFAGVTKALEPFDFARQVASFQLVPSGRLQTVTAWGLLVVECTLGGALIIGYRLRWALIGAGLLTLVFLGALGWVVVAGIPVEDCGCFGSQFKRSPKEAIVEDMVMLTVTLVAGWLVWRSNTPPHAERTRWRGVVVALCAAVGLLTPLAFGFPLGGDNWSSVKVSGTTISVAAGERLVALIDTECTHCQESVPKLNAYVGLKDFPTFVALCSNEDWRRKFFVQRFSAKFELGEISKDDFKRLLADGDTPRLVLLRNGKVLATWNIDPPTPEEVRRVRARK</sequence>
<keyword evidence="8" id="KW-1185">Reference proteome</keyword>
<evidence type="ECO:0000313" key="7">
    <source>
        <dbReference type="EMBL" id="QUW03410.1"/>
    </source>
</evidence>
<gene>
    <name evidence="7" type="ORF">J8C06_02945</name>
</gene>
<evidence type="ECO:0000256" key="1">
    <source>
        <dbReference type="ARBA" id="ARBA00004141"/>
    </source>
</evidence>
<name>A0ABX8BD04_9BACT</name>
<organism evidence="7 8">
    <name type="scientific">Chloracidobacterium validum</name>
    <dbReference type="NCBI Taxonomy" id="2821543"/>
    <lineage>
        <taxon>Bacteria</taxon>
        <taxon>Pseudomonadati</taxon>
        <taxon>Acidobacteriota</taxon>
        <taxon>Terriglobia</taxon>
        <taxon>Terriglobales</taxon>
        <taxon>Acidobacteriaceae</taxon>
        <taxon>Chloracidobacterium</taxon>
    </lineage>
</organism>
<feature type="transmembrane region" description="Helical" evidence="5">
    <location>
        <begin position="168"/>
        <end position="192"/>
    </location>
</feature>
<evidence type="ECO:0000256" key="4">
    <source>
        <dbReference type="ARBA" id="ARBA00023136"/>
    </source>
</evidence>
<keyword evidence="2 5" id="KW-0812">Transmembrane</keyword>
<comment type="subcellular location">
    <subcellularLocation>
        <location evidence="1">Membrane</location>
        <topology evidence="1">Multi-pass membrane protein</topology>
    </subcellularLocation>
</comment>
<accession>A0ABX8BD04</accession>
<evidence type="ECO:0000256" key="3">
    <source>
        <dbReference type="ARBA" id="ARBA00022989"/>
    </source>
</evidence>
<feature type="transmembrane region" description="Helical" evidence="5">
    <location>
        <begin position="94"/>
        <end position="118"/>
    </location>
</feature>
<evidence type="ECO:0000313" key="8">
    <source>
        <dbReference type="Proteomes" id="UP000676506"/>
    </source>
</evidence>